<sequence>MARGEPPFSLQTAINYFNGCASAGRRGEVPLCLAGRSRLNGCAGPVSSSSLVCEPLGSHGPPKTTPFRSGAPITSFCHCFTKMMKFAWDNYKLYAWGKNELRPLTRNGHVGNMFGRPSSALIDGLSEGPWRVAFRSNPNSSLFVPNPVRSQIKPVASSPLSAPTLPPPPVRVIDNAPAYTVDHIIDIRRKAAAETGFTLADPMPRQRRVPSGKFTVRRRRRTGERRLSRREGRRKP</sequence>
<feature type="region of interest" description="Disordered" evidence="2">
    <location>
        <begin position="198"/>
        <end position="236"/>
    </location>
</feature>
<dbReference type="GO" id="GO:0005975">
    <property type="term" value="P:carbohydrate metabolic process"/>
    <property type="evidence" value="ECO:0007669"/>
    <property type="project" value="InterPro"/>
</dbReference>
<dbReference type="GO" id="GO:0005509">
    <property type="term" value="F:calcium ion binding"/>
    <property type="evidence" value="ECO:0007669"/>
    <property type="project" value="InterPro"/>
</dbReference>
<evidence type="ECO:0000256" key="1">
    <source>
        <dbReference type="ARBA" id="ARBA00007658"/>
    </source>
</evidence>
<dbReference type="Gene3D" id="1.50.10.10">
    <property type="match status" value="1"/>
</dbReference>
<organism evidence="3 4">
    <name type="scientific">Synaphobranchus kaupii</name>
    <name type="common">Kaup's arrowtooth eel</name>
    <dbReference type="NCBI Taxonomy" id="118154"/>
    <lineage>
        <taxon>Eukaryota</taxon>
        <taxon>Metazoa</taxon>
        <taxon>Chordata</taxon>
        <taxon>Craniata</taxon>
        <taxon>Vertebrata</taxon>
        <taxon>Euteleostomi</taxon>
        <taxon>Actinopterygii</taxon>
        <taxon>Neopterygii</taxon>
        <taxon>Teleostei</taxon>
        <taxon>Anguilliformes</taxon>
        <taxon>Synaphobranchidae</taxon>
        <taxon>Synaphobranchus</taxon>
    </lineage>
</organism>
<evidence type="ECO:0000256" key="2">
    <source>
        <dbReference type="SAM" id="MobiDB-lite"/>
    </source>
</evidence>
<evidence type="ECO:0000313" key="4">
    <source>
        <dbReference type="Proteomes" id="UP001152622"/>
    </source>
</evidence>
<comment type="caution">
    <text evidence="3">The sequence shown here is derived from an EMBL/GenBank/DDBJ whole genome shotgun (WGS) entry which is preliminary data.</text>
</comment>
<protein>
    <submittedName>
        <fullName evidence="3">Uncharacterized protein</fullName>
    </submittedName>
</protein>
<keyword evidence="4" id="KW-1185">Reference proteome</keyword>
<dbReference type="InterPro" id="IPR012341">
    <property type="entry name" value="6hp_glycosidase-like_sf"/>
</dbReference>
<gene>
    <name evidence="3" type="ORF">SKAU_G00206320</name>
</gene>
<dbReference type="InterPro" id="IPR001382">
    <property type="entry name" value="Glyco_hydro_47"/>
</dbReference>
<dbReference type="EMBL" id="JAINUF010000006">
    <property type="protein sequence ID" value="KAJ8357838.1"/>
    <property type="molecule type" value="Genomic_DNA"/>
</dbReference>
<dbReference type="InterPro" id="IPR036026">
    <property type="entry name" value="Seven-hairpin_glycosidases"/>
</dbReference>
<evidence type="ECO:0000313" key="3">
    <source>
        <dbReference type="EMBL" id="KAJ8357838.1"/>
    </source>
</evidence>
<feature type="compositionally biased region" description="Basic residues" evidence="2">
    <location>
        <begin position="205"/>
        <end position="223"/>
    </location>
</feature>
<reference evidence="3" key="1">
    <citation type="journal article" date="2023" name="Science">
        <title>Genome structures resolve the early diversification of teleost fishes.</title>
        <authorList>
            <person name="Parey E."/>
            <person name="Louis A."/>
            <person name="Montfort J."/>
            <person name="Bouchez O."/>
            <person name="Roques C."/>
            <person name="Iampietro C."/>
            <person name="Lluch J."/>
            <person name="Castinel A."/>
            <person name="Donnadieu C."/>
            <person name="Desvignes T."/>
            <person name="Floi Bucao C."/>
            <person name="Jouanno E."/>
            <person name="Wen M."/>
            <person name="Mejri S."/>
            <person name="Dirks R."/>
            <person name="Jansen H."/>
            <person name="Henkel C."/>
            <person name="Chen W.J."/>
            <person name="Zahm M."/>
            <person name="Cabau C."/>
            <person name="Klopp C."/>
            <person name="Thompson A.W."/>
            <person name="Robinson-Rechavi M."/>
            <person name="Braasch I."/>
            <person name="Lecointre G."/>
            <person name="Bobe J."/>
            <person name="Postlethwait J.H."/>
            <person name="Berthelot C."/>
            <person name="Roest Crollius H."/>
            <person name="Guiguen Y."/>
        </authorList>
    </citation>
    <scope>NUCLEOTIDE SEQUENCE</scope>
    <source>
        <strain evidence="3">WJC10195</strain>
    </source>
</reference>
<comment type="similarity">
    <text evidence="1">Belongs to the glycosyl hydrolase 47 family.</text>
</comment>
<dbReference type="GO" id="GO:0004571">
    <property type="term" value="F:mannosyl-oligosaccharide 1,2-alpha-mannosidase activity"/>
    <property type="evidence" value="ECO:0007669"/>
    <property type="project" value="InterPro"/>
</dbReference>
<dbReference type="Pfam" id="PF01532">
    <property type="entry name" value="Glyco_hydro_47"/>
    <property type="match status" value="1"/>
</dbReference>
<dbReference type="AlphaFoldDB" id="A0A9Q1FGZ7"/>
<proteinExistence type="inferred from homology"/>
<name>A0A9Q1FGZ7_SYNKA</name>
<accession>A0A9Q1FGZ7</accession>
<dbReference type="Proteomes" id="UP001152622">
    <property type="component" value="Chromosome 6"/>
</dbReference>
<dbReference type="OrthoDB" id="8118055at2759"/>
<dbReference type="GO" id="GO:0016020">
    <property type="term" value="C:membrane"/>
    <property type="evidence" value="ECO:0007669"/>
    <property type="project" value="InterPro"/>
</dbReference>
<dbReference type="SUPFAM" id="SSF48225">
    <property type="entry name" value="Seven-hairpin glycosidases"/>
    <property type="match status" value="1"/>
</dbReference>